<comment type="caution">
    <text evidence="2">The sequence shown here is derived from an EMBL/GenBank/DDBJ whole genome shotgun (WGS) entry which is preliminary data.</text>
</comment>
<feature type="region of interest" description="Disordered" evidence="1">
    <location>
        <begin position="61"/>
        <end position="89"/>
    </location>
</feature>
<gene>
    <name evidence="2" type="ORF">NDU88_003968</name>
</gene>
<sequence>MWHNRCQLIHQSVQGPFGNPYECRGVDGENTGRRVSSAHADDHASPAVSIVQPPGSFVPVEQEQTPHPIPPMVPTLSRPRGECDKLGTRAPGIRGSANYIWATYDS</sequence>
<evidence type="ECO:0000313" key="3">
    <source>
        <dbReference type="Proteomes" id="UP001066276"/>
    </source>
</evidence>
<evidence type="ECO:0000313" key="2">
    <source>
        <dbReference type="EMBL" id="KAJ1163510.1"/>
    </source>
</evidence>
<accession>A0AAV7SHE8</accession>
<dbReference type="EMBL" id="JANPWB010000008">
    <property type="protein sequence ID" value="KAJ1163510.1"/>
    <property type="molecule type" value="Genomic_DNA"/>
</dbReference>
<reference evidence="2" key="1">
    <citation type="journal article" date="2022" name="bioRxiv">
        <title>Sequencing and chromosome-scale assembly of the giantPleurodeles waltlgenome.</title>
        <authorList>
            <person name="Brown T."/>
            <person name="Elewa A."/>
            <person name="Iarovenko S."/>
            <person name="Subramanian E."/>
            <person name="Araus A.J."/>
            <person name="Petzold A."/>
            <person name="Susuki M."/>
            <person name="Suzuki K.-i.T."/>
            <person name="Hayashi T."/>
            <person name="Toyoda A."/>
            <person name="Oliveira C."/>
            <person name="Osipova E."/>
            <person name="Leigh N.D."/>
            <person name="Simon A."/>
            <person name="Yun M.H."/>
        </authorList>
    </citation>
    <scope>NUCLEOTIDE SEQUENCE</scope>
    <source>
        <strain evidence="2">20211129_DDA</strain>
        <tissue evidence="2">Liver</tissue>
    </source>
</reference>
<dbReference type="Proteomes" id="UP001066276">
    <property type="component" value="Chromosome 4_2"/>
</dbReference>
<keyword evidence="3" id="KW-1185">Reference proteome</keyword>
<name>A0AAV7SHE8_PLEWA</name>
<dbReference type="AlphaFoldDB" id="A0AAV7SHE8"/>
<protein>
    <submittedName>
        <fullName evidence="2">Uncharacterized protein</fullName>
    </submittedName>
</protein>
<organism evidence="2 3">
    <name type="scientific">Pleurodeles waltl</name>
    <name type="common">Iberian ribbed newt</name>
    <dbReference type="NCBI Taxonomy" id="8319"/>
    <lineage>
        <taxon>Eukaryota</taxon>
        <taxon>Metazoa</taxon>
        <taxon>Chordata</taxon>
        <taxon>Craniata</taxon>
        <taxon>Vertebrata</taxon>
        <taxon>Euteleostomi</taxon>
        <taxon>Amphibia</taxon>
        <taxon>Batrachia</taxon>
        <taxon>Caudata</taxon>
        <taxon>Salamandroidea</taxon>
        <taxon>Salamandridae</taxon>
        <taxon>Pleurodelinae</taxon>
        <taxon>Pleurodeles</taxon>
    </lineage>
</organism>
<proteinExistence type="predicted"/>
<evidence type="ECO:0000256" key="1">
    <source>
        <dbReference type="SAM" id="MobiDB-lite"/>
    </source>
</evidence>